<comment type="similarity">
    <text evidence="2">Belongs to the polycystin family.</text>
</comment>
<dbReference type="Proteomes" id="UP000475862">
    <property type="component" value="Unassembled WGS sequence"/>
</dbReference>
<sequence>MCLACFDWFHSRQASVEEHSASTVPHWLHSLDDYPTMQRSNDDWFIIFTPQSLGELQSIHIWHDNYGKNPDWYCQEIIVTEVRSNKLWVFEVEQWFSIREPTKNIEHTVYTSNSQNNWTKKTKKYVEMGIRENHLWASVFIRHPRSPITRCQRLSVILCSILCLMLSSMMFYEKVHTNEENFQKFELKLREIIIAIQSGIVQYLLTFGVHKCFRKGRLVQLNKIKHNTGQQETQISDNELQSTSKKAFVFIIERLVENKLYYPVHTEMITEISQWNYWFIIGWSCCVIVYVITVFFIILYGLKFGRVKSLCWLTSITIGILQGVVVSTPFKIVLMSAVIATYDSRTVDQFMTFRYNLTLHKYRNKTQTLLQDVEYVRAIRNYRRRRYFYEPLTRKTAKLIAYYSFCSLKNVLLLKLLKSLHSLELYNGVPISNDTMDTIKYDKRGWFGLYNSRLVGGGVRFRQKRINMNGEIDHRNYSVGWTEYNDKDMPNNPWTYSKPANLRNFLFYENRMASDDDSGYELHVTGGLINGKLTIDEYAKQKWLDARVRRFYVRFQIYTPDVDLITVIEIRVSTGCGLTYTIITDVVQTVPASSVITEWDTFAFTVTASGFLLIAGVACLLVRIFRWSIYRRWTQWSTAYDGLLITLITATVAAFYKRLTVMEQATTELSSVTDDVYVDLWPACYMHAVCTFFTTILMAAALLKISIILWMGRGWRRMRTQ</sequence>
<dbReference type="InterPro" id="IPR046791">
    <property type="entry name" value="Polycystin_dom"/>
</dbReference>
<dbReference type="PROSITE" id="PS50095">
    <property type="entry name" value="PLAT"/>
    <property type="match status" value="1"/>
</dbReference>
<comment type="subcellular location">
    <subcellularLocation>
        <location evidence="1">Membrane</location>
        <topology evidence="1">Multi-pass membrane protein</topology>
    </subcellularLocation>
</comment>
<feature type="transmembrane region" description="Helical" evidence="7">
    <location>
        <begin position="192"/>
        <end position="213"/>
    </location>
</feature>
<dbReference type="GO" id="GO:0016020">
    <property type="term" value="C:membrane"/>
    <property type="evidence" value="ECO:0007669"/>
    <property type="project" value="UniProtKB-SubCell"/>
</dbReference>
<comment type="caution">
    <text evidence="6">Lacks conserved residue(s) required for the propagation of feature annotation.</text>
</comment>
<evidence type="ECO:0000256" key="1">
    <source>
        <dbReference type="ARBA" id="ARBA00004141"/>
    </source>
</evidence>
<protein>
    <recommendedName>
        <fullName evidence="8">PLAT domain-containing protein</fullName>
    </recommendedName>
</protein>
<dbReference type="Gene3D" id="2.60.60.20">
    <property type="entry name" value="PLAT/LH2 domain"/>
    <property type="match status" value="1"/>
</dbReference>
<reference evidence="9 10" key="1">
    <citation type="submission" date="2019-08" db="EMBL/GenBank/DDBJ databases">
        <title>The genome of the soybean aphid Biotype 1, its phylome, world population structure and adaptation to the North American continent.</title>
        <authorList>
            <person name="Giordano R."/>
            <person name="Donthu R.K."/>
            <person name="Hernandez A.G."/>
            <person name="Wright C.L."/>
            <person name="Zimin A.V."/>
        </authorList>
    </citation>
    <scope>NUCLEOTIDE SEQUENCE [LARGE SCALE GENOMIC DNA]</scope>
    <source>
        <tissue evidence="9">Whole aphids</tissue>
    </source>
</reference>
<dbReference type="GO" id="GO:0005262">
    <property type="term" value="F:calcium channel activity"/>
    <property type="evidence" value="ECO:0007669"/>
    <property type="project" value="TreeGrafter"/>
</dbReference>
<proteinExistence type="inferred from homology"/>
<feature type="transmembrane region" description="Helical" evidence="7">
    <location>
        <begin position="602"/>
        <end position="625"/>
    </location>
</feature>
<dbReference type="GO" id="GO:0050982">
    <property type="term" value="P:detection of mechanical stimulus"/>
    <property type="evidence" value="ECO:0007669"/>
    <property type="project" value="TreeGrafter"/>
</dbReference>
<comment type="caution">
    <text evidence="9">The sequence shown here is derived from an EMBL/GenBank/DDBJ whole genome shotgun (WGS) entry which is preliminary data.</text>
</comment>
<feature type="transmembrane region" description="Helical" evidence="7">
    <location>
        <begin position="637"/>
        <end position="656"/>
    </location>
</feature>
<gene>
    <name evidence="9" type="ORF">AGLY_015467</name>
</gene>
<dbReference type="AlphaFoldDB" id="A0A6G0T0S0"/>
<dbReference type="OrthoDB" id="6629807at2759"/>
<name>A0A6G0T0S0_APHGL</name>
<evidence type="ECO:0000256" key="4">
    <source>
        <dbReference type="ARBA" id="ARBA00022989"/>
    </source>
</evidence>
<dbReference type="InterPro" id="IPR036392">
    <property type="entry name" value="PLAT/LH2_dom_sf"/>
</dbReference>
<evidence type="ECO:0000256" key="7">
    <source>
        <dbReference type="SAM" id="Phobius"/>
    </source>
</evidence>
<dbReference type="InterPro" id="IPR051223">
    <property type="entry name" value="Polycystin"/>
</dbReference>
<evidence type="ECO:0000256" key="3">
    <source>
        <dbReference type="ARBA" id="ARBA00022692"/>
    </source>
</evidence>
<feature type="transmembrane region" description="Helical" evidence="7">
    <location>
        <begin position="685"/>
        <end position="711"/>
    </location>
</feature>
<evidence type="ECO:0000313" key="9">
    <source>
        <dbReference type="EMBL" id="KAE9524102.1"/>
    </source>
</evidence>
<keyword evidence="5 7" id="KW-0472">Membrane</keyword>
<accession>A0A6G0T0S0</accession>
<keyword evidence="10" id="KW-1185">Reference proteome</keyword>
<dbReference type="PANTHER" id="PTHR10877">
    <property type="entry name" value="POLYCYSTIN FAMILY MEMBER"/>
    <property type="match status" value="1"/>
</dbReference>
<dbReference type="Pfam" id="PF01477">
    <property type="entry name" value="PLAT"/>
    <property type="match status" value="1"/>
</dbReference>
<keyword evidence="4 7" id="KW-1133">Transmembrane helix</keyword>
<dbReference type="InterPro" id="IPR001024">
    <property type="entry name" value="PLAT/LH2_dom"/>
</dbReference>
<evidence type="ECO:0000256" key="5">
    <source>
        <dbReference type="ARBA" id="ARBA00023136"/>
    </source>
</evidence>
<keyword evidence="3 7" id="KW-0812">Transmembrane</keyword>
<evidence type="ECO:0000259" key="8">
    <source>
        <dbReference type="PROSITE" id="PS50095"/>
    </source>
</evidence>
<evidence type="ECO:0000313" key="10">
    <source>
        <dbReference type="Proteomes" id="UP000475862"/>
    </source>
</evidence>
<feature type="domain" description="PLAT" evidence="8">
    <location>
        <begin position="1"/>
        <end position="110"/>
    </location>
</feature>
<dbReference type="PANTHER" id="PTHR10877:SF150">
    <property type="entry name" value="REJ DOMAIN-CONTAINING PROTEIN"/>
    <property type="match status" value="1"/>
</dbReference>
<feature type="transmembrane region" description="Helical" evidence="7">
    <location>
        <begin position="277"/>
        <end position="302"/>
    </location>
</feature>
<organism evidence="9 10">
    <name type="scientific">Aphis glycines</name>
    <name type="common">Soybean aphid</name>
    <dbReference type="NCBI Taxonomy" id="307491"/>
    <lineage>
        <taxon>Eukaryota</taxon>
        <taxon>Metazoa</taxon>
        <taxon>Ecdysozoa</taxon>
        <taxon>Arthropoda</taxon>
        <taxon>Hexapoda</taxon>
        <taxon>Insecta</taxon>
        <taxon>Pterygota</taxon>
        <taxon>Neoptera</taxon>
        <taxon>Paraneoptera</taxon>
        <taxon>Hemiptera</taxon>
        <taxon>Sternorrhyncha</taxon>
        <taxon>Aphidomorpha</taxon>
        <taxon>Aphidoidea</taxon>
        <taxon>Aphididae</taxon>
        <taxon>Aphidini</taxon>
        <taxon>Aphis</taxon>
        <taxon>Aphis</taxon>
    </lineage>
</organism>
<dbReference type="Pfam" id="PF20519">
    <property type="entry name" value="Polycystin_dom"/>
    <property type="match status" value="1"/>
</dbReference>
<dbReference type="SUPFAM" id="SSF49723">
    <property type="entry name" value="Lipase/lipooxygenase domain (PLAT/LH2 domain)"/>
    <property type="match status" value="1"/>
</dbReference>
<evidence type="ECO:0000256" key="6">
    <source>
        <dbReference type="PROSITE-ProRule" id="PRU00152"/>
    </source>
</evidence>
<evidence type="ECO:0000256" key="2">
    <source>
        <dbReference type="ARBA" id="ARBA00007200"/>
    </source>
</evidence>
<dbReference type="EMBL" id="VYZN01000072">
    <property type="protein sequence ID" value="KAE9524102.1"/>
    <property type="molecule type" value="Genomic_DNA"/>
</dbReference>
<feature type="transmembrane region" description="Helical" evidence="7">
    <location>
        <begin position="154"/>
        <end position="172"/>
    </location>
</feature>